<reference evidence="3 4" key="1">
    <citation type="submission" date="2020-03" db="EMBL/GenBank/DDBJ databases">
        <title>Alteromonas ponticola sp. nov., isolated from seawater.</title>
        <authorList>
            <person name="Yoon J.-H."/>
            <person name="Kim Y.-O."/>
        </authorList>
    </citation>
    <scope>NUCLEOTIDE SEQUENCE [LARGE SCALE GENOMIC DNA]</scope>
    <source>
        <strain evidence="3 4">MYP5</strain>
    </source>
</reference>
<evidence type="ECO:0000259" key="2">
    <source>
        <dbReference type="Pfam" id="PF00817"/>
    </source>
</evidence>
<protein>
    <submittedName>
        <fullName evidence="3">DNA polymerase Y family protein</fullName>
    </submittedName>
</protein>
<keyword evidence="4" id="KW-1185">Reference proteome</keyword>
<dbReference type="InterPro" id="IPR050356">
    <property type="entry name" value="SulA_CellDiv_inhibitor"/>
</dbReference>
<feature type="domain" description="UmuC" evidence="2">
    <location>
        <begin position="20"/>
        <end position="87"/>
    </location>
</feature>
<dbReference type="RefSeq" id="WP_169210372.1">
    <property type="nucleotide sequence ID" value="NZ_JAATNW010000004.1"/>
</dbReference>
<evidence type="ECO:0000313" key="4">
    <source>
        <dbReference type="Proteomes" id="UP000709336"/>
    </source>
</evidence>
<evidence type="ECO:0000256" key="1">
    <source>
        <dbReference type="ARBA" id="ARBA00022763"/>
    </source>
</evidence>
<dbReference type="Pfam" id="PF00817">
    <property type="entry name" value="IMS"/>
    <property type="match status" value="1"/>
</dbReference>
<accession>A0ABX1R2D3</accession>
<gene>
    <name evidence="3" type="ORF">HCJ96_07175</name>
</gene>
<proteinExistence type="predicted"/>
<sequence>MLWLYLDFYQLTLDMLAPIQTELRVQPCIIYRADTNQVLQCNALAHAAGIESGMGMAQAASLSGELNIIDYKEQREANHLTVLASALYPLIGDIVLAPPNSLALRLDPSIKYYEGLQPLWQTIINELTRQKVTYRFATGWSIESAKVLAKAKTNTIIAKRTDIHHALQQCHLKHTDLSTKQITSLSRVGIHNIKSLLALPATELGKRFDNALISYLTALRGEVFPHCSYFHPEETFSATIEPAYEISQTQHLIPWVNRLLNQLATFLRLRNQLTASLTLTLYFRETEKQIYQVGSACPLSKASNWEPLFVLLIEKLTLSHPVTAIGLCTNATEEISDQSSDFFSDRVHYFAKMQLLGRLQAKLGASNICQPASINDHRLGQLAHTQASAMLSEPCAWQPLFIASQPVLLTQPSHIQFGPVRLQTGWWDGESVKRDYFITQTARGEYALVYKSPPAEQWYIEGWYG</sequence>
<comment type="caution">
    <text evidence="3">The sequence shown here is derived from an EMBL/GenBank/DDBJ whole genome shotgun (WGS) entry which is preliminary data.</text>
</comment>
<name>A0ABX1R2D3_9ALTE</name>
<dbReference type="CDD" id="cd03468">
    <property type="entry name" value="PolY_like"/>
    <property type="match status" value="1"/>
</dbReference>
<dbReference type="Proteomes" id="UP000709336">
    <property type="component" value="Unassembled WGS sequence"/>
</dbReference>
<dbReference type="SUPFAM" id="SSF56672">
    <property type="entry name" value="DNA/RNA polymerases"/>
    <property type="match status" value="1"/>
</dbReference>
<dbReference type="EMBL" id="JAATNW010000004">
    <property type="protein sequence ID" value="NMH59791.1"/>
    <property type="molecule type" value="Genomic_DNA"/>
</dbReference>
<dbReference type="PANTHER" id="PTHR35369">
    <property type="entry name" value="BLR3025 PROTEIN-RELATED"/>
    <property type="match status" value="1"/>
</dbReference>
<dbReference type="InterPro" id="IPR001126">
    <property type="entry name" value="UmuC"/>
</dbReference>
<organism evidence="3 4">
    <name type="scientific">Alteromonas ponticola</name>
    <dbReference type="NCBI Taxonomy" id="2720613"/>
    <lineage>
        <taxon>Bacteria</taxon>
        <taxon>Pseudomonadati</taxon>
        <taxon>Pseudomonadota</taxon>
        <taxon>Gammaproteobacteria</taxon>
        <taxon>Alteromonadales</taxon>
        <taxon>Alteromonadaceae</taxon>
        <taxon>Alteromonas/Salinimonas group</taxon>
        <taxon>Alteromonas</taxon>
    </lineage>
</organism>
<evidence type="ECO:0000313" key="3">
    <source>
        <dbReference type="EMBL" id="NMH59791.1"/>
    </source>
</evidence>
<keyword evidence="1" id="KW-0227">DNA damage</keyword>
<dbReference type="InterPro" id="IPR043502">
    <property type="entry name" value="DNA/RNA_pol_sf"/>
</dbReference>
<dbReference type="PANTHER" id="PTHR35369:SF2">
    <property type="entry name" value="BLR3025 PROTEIN"/>
    <property type="match status" value="1"/>
</dbReference>